<comment type="caution">
    <text evidence="2">The sequence shown here is derived from an EMBL/GenBank/DDBJ whole genome shotgun (WGS) entry which is preliminary data.</text>
</comment>
<sequence>MQSHLEAALLGHGNSTSISAVEDDDKDEHFEESEDVDEFIDEDYEGDTFPRANKNSGSGRTVTLQMLLSAGLLIPGNGT</sequence>
<protein>
    <submittedName>
        <fullName evidence="2">Uncharacterized protein</fullName>
    </submittedName>
</protein>
<proteinExistence type="predicted"/>
<feature type="region of interest" description="Disordered" evidence="1">
    <location>
        <begin position="1"/>
        <end position="34"/>
    </location>
</feature>
<reference evidence="2 3" key="1">
    <citation type="journal article" date="2024" name="BMC Genomics">
        <title>De novo assembly and annotation of Popillia japonica's genome with initial clues to its potential as an invasive pest.</title>
        <authorList>
            <person name="Cucini C."/>
            <person name="Boschi S."/>
            <person name="Funari R."/>
            <person name="Cardaioli E."/>
            <person name="Iannotti N."/>
            <person name="Marturano G."/>
            <person name="Paoli F."/>
            <person name="Bruttini M."/>
            <person name="Carapelli A."/>
            <person name="Frati F."/>
            <person name="Nardi F."/>
        </authorList>
    </citation>
    <scope>NUCLEOTIDE SEQUENCE [LARGE SCALE GENOMIC DNA]</scope>
    <source>
        <strain evidence="2">DMR45628</strain>
    </source>
</reference>
<dbReference type="EMBL" id="JASPKY010000572">
    <property type="protein sequence ID" value="KAK9692665.1"/>
    <property type="molecule type" value="Genomic_DNA"/>
</dbReference>
<feature type="compositionally biased region" description="Acidic residues" evidence="1">
    <location>
        <begin position="21"/>
        <end position="34"/>
    </location>
</feature>
<keyword evidence="3" id="KW-1185">Reference proteome</keyword>
<name>A0AAW1ISI8_POPJA</name>
<accession>A0AAW1ISI8</accession>
<evidence type="ECO:0000313" key="2">
    <source>
        <dbReference type="EMBL" id="KAK9692665.1"/>
    </source>
</evidence>
<evidence type="ECO:0000313" key="3">
    <source>
        <dbReference type="Proteomes" id="UP001458880"/>
    </source>
</evidence>
<evidence type="ECO:0000256" key="1">
    <source>
        <dbReference type="SAM" id="MobiDB-lite"/>
    </source>
</evidence>
<gene>
    <name evidence="2" type="ORF">QE152_g34997</name>
</gene>
<dbReference type="Proteomes" id="UP001458880">
    <property type="component" value="Unassembled WGS sequence"/>
</dbReference>
<organism evidence="2 3">
    <name type="scientific">Popillia japonica</name>
    <name type="common">Japanese beetle</name>
    <dbReference type="NCBI Taxonomy" id="7064"/>
    <lineage>
        <taxon>Eukaryota</taxon>
        <taxon>Metazoa</taxon>
        <taxon>Ecdysozoa</taxon>
        <taxon>Arthropoda</taxon>
        <taxon>Hexapoda</taxon>
        <taxon>Insecta</taxon>
        <taxon>Pterygota</taxon>
        <taxon>Neoptera</taxon>
        <taxon>Endopterygota</taxon>
        <taxon>Coleoptera</taxon>
        <taxon>Polyphaga</taxon>
        <taxon>Scarabaeiformia</taxon>
        <taxon>Scarabaeidae</taxon>
        <taxon>Rutelinae</taxon>
        <taxon>Popillia</taxon>
    </lineage>
</organism>
<dbReference type="AlphaFoldDB" id="A0AAW1ISI8"/>